<evidence type="ECO:0000313" key="1">
    <source>
        <dbReference type="EMBL" id="QSS49654.1"/>
    </source>
</evidence>
<proteinExistence type="predicted"/>
<dbReference type="EMBL" id="CP069102">
    <property type="protein sequence ID" value="QSS49654.1"/>
    <property type="molecule type" value="Genomic_DNA"/>
</dbReference>
<name>A0A8A1LB49_AJEC8</name>
<evidence type="ECO:0000313" key="2">
    <source>
        <dbReference type="Proteomes" id="UP000663419"/>
    </source>
</evidence>
<protein>
    <submittedName>
        <fullName evidence="1">Uncharacterized protein</fullName>
    </submittedName>
</protein>
<accession>A0A8A1LB49</accession>
<dbReference type="VEuPathDB" id="FungiDB:I7I53_10065"/>
<dbReference type="AlphaFoldDB" id="A0A8A1LB49"/>
<reference evidence="1" key="1">
    <citation type="submission" date="2021-01" db="EMBL/GenBank/DDBJ databases">
        <title>Chromosome-level genome assembly of a human fungal pathogen reveals clustering of transcriptionally co-regulated genes.</title>
        <authorList>
            <person name="Voorhies M."/>
            <person name="Cohen S."/>
            <person name="Shea T.P."/>
            <person name="Petrus S."/>
            <person name="Munoz J.F."/>
            <person name="Poplawski S."/>
            <person name="Goldman W.E."/>
            <person name="Michael T."/>
            <person name="Cuomo C.A."/>
            <person name="Sil A."/>
            <person name="Beyhan S."/>
        </authorList>
    </citation>
    <scope>NUCLEOTIDE SEQUENCE</scope>
    <source>
        <strain evidence="1">H88</strain>
    </source>
</reference>
<dbReference type="Proteomes" id="UP000663419">
    <property type="component" value="Chromosome 1"/>
</dbReference>
<gene>
    <name evidence="1" type="ORF">I7I53_10065</name>
</gene>
<organism evidence="1 2">
    <name type="scientific">Ajellomyces capsulatus (strain H88)</name>
    <name type="common">Darling's disease fungus</name>
    <name type="synonym">Histoplasma capsulatum</name>
    <dbReference type="NCBI Taxonomy" id="544711"/>
    <lineage>
        <taxon>Eukaryota</taxon>
        <taxon>Fungi</taxon>
        <taxon>Dikarya</taxon>
        <taxon>Ascomycota</taxon>
        <taxon>Pezizomycotina</taxon>
        <taxon>Eurotiomycetes</taxon>
        <taxon>Eurotiomycetidae</taxon>
        <taxon>Onygenales</taxon>
        <taxon>Ajellomycetaceae</taxon>
        <taxon>Histoplasma</taxon>
    </lineage>
</organism>
<sequence>MGNLHVTAIYHLCRLIAFWPDDMKKAKARQFWKCSRVCNEPTPWGLPIVPASMLRTSPYVHCQVNFDSAWCAILLPTTIIMDDSSLSVPGRIS</sequence>